<comment type="similarity">
    <text evidence="2">Belongs to the nucleoporin GLFG family.</text>
</comment>
<feature type="region of interest" description="Disordered" evidence="11">
    <location>
        <begin position="409"/>
        <end position="641"/>
    </location>
</feature>
<dbReference type="FunFam" id="1.10.10.2360:FF:000001">
    <property type="entry name" value="Nuclear pore complex protein Nup98-Nup96"/>
    <property type="match status" value="1"/>
</dbReference>
<feature type="region of interest" description="Disordered" evidence="11">
    <location>
        <begin position="797"/>
        <end position="911"/>
    </location>
</feature>
<feature type="compositionally biased region" description="Low complexity" evidence="11">
    <location>
        <begin position="542"/>
        <end position="551"/>
    </location>
</feature>
<evidence type="ECO:0000256" key="11">
    <source>
        <dbReference type="SAM" id="MobiDB-lite"/>
    </source>
</evidence>
<dbReference type="Pfam" id="PF13634">
    <property type="entry name" value="Nucleoporin_FG"/>
    <property type="match status" value="6"/>
</dbReference>
<dbReference type="Gene3D" id="3.30.1610.10">
    <property type="entry name" value="Peptidase S59, nucleoporin"/>
    <property type="match status" value="1"/>
</dbReference>
<evidence type="ECO:0000256" key="7">
    <source>
        <dbReference type="ARBA" id="ARBA00022927"/>
    </source>
</evidence>
<dbReference type="EMBL" id="JAESVG020000006">
    <property type="protein sequence ID" value="KAG8626455.1"/>
    <property type="molecule type" value="Genomic_DNA"/>
</dbReference>
<dbReference type="Pfam" id="PF04096">
    <property type="entry name" value="Nucleoporin2"/>
    <property type="match status" value="1"/>
</dbReference>
<comment type="caution">
    <text evidence="13">The sequence shown here is derived from an EMBL/GenBank/DDBJ whole genome shotgun (WGS) entry which is preliminary data.</text>
</comment>
<feature type="region of interest" description="Disordered" evidence="11">
    <location>
        <begin position="746"/>
        <end position="779"/>
    </location>
</feature>
<evidence type="ECO:0000256" key="10">
    <source>
        <dbReference type="ARBA" id="ARBA00023242"/>
    </source>
</evidence>
<keyword evidence="6" id="KW-0509">mRNA transport</keyword>
<dbReference type="GO" id="GO:0017056">
    <property type="term" value="F:structural constituent of nuclear pore"/>
    <property type="evidence" value="ECO:0007669"/>
    <property type="project" value="InterPro"/>
</dbReference>
<feature type="region of interest" description="Disordered" evidence="11">
    <location>
        <begin position="1"/>
        <end position="29"/>
    </location>
</feature>
<evidence type="ECO:0000256" key="3">
    <source>
        <dbReference type="ARBA" id="ARBA00022448"/>
    </source>
</evidence>
<dbReference type="InterPro" id="IPR007230">
    <property type="entry name" value="Nup98_auto-Pept-S59_dom"/>
</dbReference>
<feature type="compositionally biased region" description="Low complexity" evidence="11">
    <location>
        <begin position="415"/>
        <end position="431"/>
    </location>
</feature>
<feature type="compositionally biased region" description="Low complexity" evidence="11">
    <location>
        <begin position="502"/>
        <end position="514"/>
    </location>
</feature>
<dbReference type="PROSITE" id="PS51434">
    <property type="entry name" value="NUP_C"/>
    <property type="match status" value="1"/>
</dbReference>
<comment type="subcellular location">
    <subcellularLocation>
        <location evidence="1">Nucleus</location>
        <location evidence="1">Nuclear pore complex</location>
    </subcellularLocation>
</comment>
<feature type="compositionally biased region" description="Gly residues" evidence="11">
    <location>
        <begin position="1"/>
        <end position="11"/>
    </location>
</feature>
<keyword evidence="3" id="KW-0813">Transport</keyword>
<dbReference type="InterPro" id="IPR025574">
    <property type="entry name" value="Nucleoporin_FG_rpt"/>
</dbReference>
<evidence type="ECO:0000256" key="5">
    <source>
        <dbReference type="ARBA" id="ARBA00022813"/>
    </source>
</evidence>
<gene>
    <name evidence="13" type="ORF">KVT40_005400</name>
</gene>
<name>A0A8K0L2Y4_9PEZI</name>
<dbReference type="GO" id="GO:0051028">
    <property type="term" value="P:mRNA transport"/>
    <property type="evidence" value="ECO:0007669"/>
    <property type="project" value="UniProtKB-KW"/>
</dbReference>
<dbReference type="PANTHER" id="PTHR23198">
    <property type="entry name" value="NUCLEOPORIN"/>
    <property type="match status" value="1"/>
</dbReference>
<proteinExistence type="inferred from homology"/>
<dbReference type="Gene3D" id="1.25.40.690">
    <property type="match status" value="1"/>
</dbReference>
<reference evidence="13" key="1">
    <citation type="submission" date="2021-07" db="EMBL/GenBank/DDBJ databases">
        <title>Elsinoe batatas strain:CRI-CJ2 Genome sequencing and assembly.</title>
        <authorList>
            <person name="Huang L."/>
        </authorList>
    </citation>
    <scope>NUCLEOTIDE SEQUENCE</scope>
    <source>
        <strain evidence="13">CRI-CJ2</strain>
    </source>
</reference>
<keyword evidence="10" id="KW-0539">Nucleus</keyword>
<evidence type="ECO:0000256" key="6">
    <source>
        <dbReference type="ARBA" id="ARBA00022816"/>
    </source>
</evidence>
<evidence type="ECO:0000256" key="1">
    <source>
        <dbReference type="ARBA" id="ARBA00004567"/>
    </source>
</evidence>
<dbReference type="GO" id="GO:0000973">
    <property type="term" value="P:post-transcriptional tethering of RNA polymerase II gene DNA at nuclear periphery"/>
    <property type="evidence" value="ECO:0007669"/>
    <property type="project" value="TreeGrafter"/>
</dbReference>
<dbReference type="InterPro" id="IPR037665">
    <property type="entry name" value="Nucleoporin_S59-like"/>
</dbReference>
<dbReference type="PANTHER" id="PTHR23198:SF6">
    <property type="entry name" value="NUCLEAR PORE COMPLEX PROTEIN NUP98-NUP96"/>
    <property type="match status" value="1"/>
</dbReference>
<feature type="compositionally biased region" description="Low complexity" evidence="11">
    <location>
        <begin position="454"/>
        <end position="468"/>
    </location>
</feature>
<dbReference type="GO" id="GO:0006405">
    <property type="term" value="P:RNA export from nucleus"/>
    <property type="evidence" value="ECO:0007669"/>
    <property type="project" value="TreeGrafter"/>
</dbReference>
<keyword evidence="8" id="KW-0811">Translocation</keyword>
<feature type="compositionally biased region" description="Low complexity" evidence="11">
    <location>
        <begin position="12"/>
        <end position="22"/>
    </location>
</feature>
<feature type="domain" description="Peptidase S59" evidence="12">
    <location>
        <begin position="914"/>
        <end position="1055"/>
    </location>
</feature>
<feature type="compositionally biased region" description="Polar residues" evidence="11">
    <location>
        <begin position="439"/>
        <end position="448"/>
    </location>
</feature>
<dbReference type="GO" id="GO:0044614">
    <property type="term" value="C:nuclear pore cytoplasmic filaments"/>
    <property type="evidence" value="ECO:0007669"/>
    <property type="project" value="TreeGrafter"/>
</dbReference>
<dbReference type="Proteomes" id="UP000809789">
    <property type="component" value="Unassembled WGS sequence"/>
</dbReference>
<keyword evidence="5" id="KW-0068">Autocatalytic cleavage</keyword>
<evidence type="ECO:0000313" key="13">
    <source>
        <dbReference type="EMBL" id="KAG8626455.1"/>
    </source>
</evidence>
<dbReference type="SUPFAM" id="SSF82215">
    <property type="entry name" value="C-terminal autoproteolytic domain of nucleoporin nup98"/>
    <property type="match status" value="1"/>
</dbReference>
<evidence type="ECO:0000256" key="8">
    <source>
        <dbReference type="ARBA" id="ARBA00023010"/>
    </source>
</evidence>
<organism evidence="13 14">
    <name type="scientific">Elsinoe batatas</name>
    <dbReference type="NCBI Taxonomy" id="2601811"/>
    <lineage>
        <taxon>Eukaryota</taxon>
        <taxon>Fungi</taxon>
        <taxon>Dikarya</taxon>
        <taxon>Ascomycota</taxon>
        <taxon>Pezizomycotina</taxon>
        <taxon>Dothideomycetes</taxon>
        <taxon>Dothideomycetidae</taxon>
        <taxon>Myriangiales</taxon>
        <taxon>Elsinoaceae</taxon>
        <taxon>Elsinoe</taxon>
    </lineage>
</organism>
<feature type="compositionally biased region" description="Low complexity" evidence="11">
    <location>
        <begin position="597"/>
        <end position="641"/>
    </location>
</feature>
<dbReference type="InterPro" id="IPR021967">
    <property type="entry name" value="Nup98_C"/>
</dbReference>
<sequence length="1973" mass="205988">MSFGGGFGGFGSNNNQNQNQTTGFGGFGASTNNNNAGGFGSSTNTGFGANTSNTGGGLFGGGAASTSGGFGGFGSTNNNAGGFGAAKPAFGGTGTTGGGLFGSNNNATATSGTGFGGFGATTTNNQSSGFGASTGGGLFGSTQNKPAFGGTSNTTGGGLFGGGNTNTGTSAFGQSTGGFGASTGGFGQQAQPVNQGTAAVPFSAHTEKDTATSANSHYQSITFMQPYQNFSFEELRLADYNAGRRYGNANGQAGAFGQSTGFGGFGQTNTAATTGAFGATSNTGTGLFGSGTNNTSSPFGGQNQLQNTTTGGFGTGGGLFGQNKPATTGLFGSTPAASSAASTGGLFGTSNNTQTGGGAFGGFGQTNTANTSGGLFGNNNNNTTQTKPFGGFGGTTNNATTTGFGSTNTGGGFGQNNTQSTGTGLFGSSTTNANPFGGAQQSQQTTSAFGGFGQNQNQNQTQQNNTGTGLFGGFGQNQNQQNQQKPGGLFGSTTTTGGGLFGNNNQQSQQQNTGAGLFGNNNQQQSGGLFGAKPTTTSTGLFGASTNNTNNTGGGLFGNNNQNQTQTSSLFGNNNNNNQSKGLFGNNTGNTGGSSLFGGLNQNNNNNAGGSLFGNNQQQQQPGNSLFGSSQQNQQQPQAQSLTASLMQNPYGNDQLFAGLGTPSQSVGPLATPLSGAQKPVKRAQAIPAFKINPSASMRLITPQKRANGYGFSYSNYGTPGSAQSFTPGRNTSLFGSGGLNRPLSKSLSTSNLRSPLGQEDSVLNPGAFTPSYRPYSSGNSIRRLKIDRSLRTDLFGTEPSERNHKHVSFDASNAASNGVSGGQTNGDAANPGPNNALVRTESDGPEPTPEELGFVRSSRSAPKESRSNGTSRPEMEQVRGNELAIVPEDEQIPASTQSAPAKQLRKDQHDQEAGEYYMIPSLQQIREMSRDQLRNVSPFIVGRTGIGKVEFSKVDLSTVELDKIMGDIVKLNVRSATVYETGVNTPPEGKGLNVPSRITLENSWPRSGGGRLPVHERKGPRYEKHVERLKRVNGTQFIDYKAETGEWTFQVQHFTTYGLDDDDDEDETMMDGSEAVAPGTITPKATTPVVATDHSAQQIDTSAMSPANSDPDDTFDFKKSGKTIPGGFGQQPLFEDEDMTAPVAHEDEISENDLGESMLEDPFNVSGGSQGLMSPPETDDEENQVVGAFPEPIAPPKSILKGHALAGTPVKEAFELNETWAEQLQRTVSPRKQDRRALREQQNLFDNGGIPINSILGRSTNGPAFTTTVDIMNSIWNQPSNASVRGKSQAQGQKGFEWPYQNRTNGDLDTSNMNEAEQAFHASVKPNWTSDGTLVYASAGSNPALTNGILVNAKKSIVAEGKDVRFAQLQAPSDTLGQPLLLQLSADTTSISADANHIPAAKTKGNAVKFKDLAAAAVGDSEASARERSVWQLASLLFDPIEASCQDYIGGISPSELGRYEEQIRREAVLDFWRSITRPKAMDDIRDAPSSEHKVIACLSCGDVEGACATLVEGKNFHLATIISQLPLDSKAKTVVKQQISTWRSQNVLSEIPPAIRALYEIASGNPCVSEGKSGAAEDKAPTFSISEHFKLDWKQAVGLRLWYGDDDINAAVQNFVTEVSKGAETTQAIPKPVVAVEQESISKHQDGLLVLLRLFGSLRNSSMAAPTAEDLFSPLAISGHPFNARPSWQLATVLLANKIISSKLASSNQLDIVATSVAHQLEAMSTTDSILAATTILSHLSTAPLRRSAITSLLTRRAALLTASTHPFATDPSSDTTLSYLTNHCIPASWLHSARALLSASRSDFSSQAAHLLLANDTSGAHAVLTQHVGPTAIISRDHDALRELLGHFPQDATSSIPGWKTGGAVYFDFIHLLDLTGRRGRDVEREKAQLVKRLAGALPAMAAGQGKMGLEERVAVAEMSRVVGEEARGVGEELGSEGEKRVRQLPVADDGFARQGGKLWGLYGKALRVG</sequence>
<dbReference type="GO" id="GO:0006606">
    <property type="term" value="P:protein import into nucleus"/>
    <property type="evidence" value="ECO:0007669"/>
    <property type="project" value="TreeGrafter"/>
</dbReference>
<dbReference type="GO" id="GO:0008139">
    <property type="term" value="F:nuclear localization sequence binding"/>
    <property type="evidence" value="ECO:0007669"/>
    <property type="project" value="TreeGrafter"/>
</dbReference>
<dbReference type="InterPro" id="IPR036903">
    <property type="entry name" value="Nup98_auto-Pept-S59_dom_sf"/>
</dbReference>
<evidence type="ECO:0000259" key="12">
    <source>
        <dbReference type="PROSITE" id="PS51434"/>
    </source>
</evidence>
<dbReference type="Gene3D" id="1.10.10.2360">
    <property type="match status" value="1"/>
</dbReference>
<dbReference type="GO" id="GO:0034398">
    <property type="term" value="P:telomere tethering at nuclear periphery"/>
    <property type="evidence" value="ECO:0007669"/>
    <property type="project" value="TreeGrafter"/>
</dbReference>
<dbReference type="FunFam" id="3.30.1610.10:FF:000003">
    <property type="entry name" value="Nucleoporin SONB, putative"/>
    <property type="match status" value="1"/>
</dbReference>
<accession>A0A8K0L2Y4</accession>
<feature type="compositionally biased region" description="Low complexity" evidence="11">
    <location>
        <begin position="826"/>
        <end position="837"/>
    </location>
</feature>
<dbReference type="Pfam" id="PF12110">
    <property type="entry name" value="Nup96"/>
    <property type="match status" value="1"/>
</dbReference>
<evidence type="ECO:0000256" key="4">
    <source>
        <dbReference type="ARBA" id="ARBA00022737"/>
    </source>
</evidence>
<keyword evidence="4" id="KW-0677">Repeat</keyword>
<keyword evidence="9" id="KW-0906">Nuclear pore complex</keyword>
<keyword evidence="14" id="KW-1185">Reference proteome</keyword>
<protein>
    <recommendedName>
        <fullName evidence="12">Peptidase S59 domain-containing protein</fullName>
    </recommendedName>
</protein>
<evidence type="ECO:0000256" key="9">
    <source>
        <dbReference type="ARBA" id="ARBA00023132"/>
    </source>
</evidence>
<dbReference type="GO" id="GO:0003723">
    <property type="term" value="F:RNA binding"/>
    <property type="evidence" value="ECO:0007669"/>
    <property type="project" value="TreeGrafter"/>
</dbReference>
<dbReference type="OrthoDB" id="3797628at2759"/>
<evidence type="ECO:0000256" key="2">
    <source>
        <dbReference type="ARBA" id="ARBA00008926"/>
    </source>
</evidence>
<evidence type="ECO:0000313" key="14">
    <source>
        <dbReference type="Proteomes" id="UP000809789"/>
    </source>
</evidence>
<feature type="compositionally biased region" description="Low complexity" evidence="11">
    <location>
        <begin position="558"/>
        <end position="589"/>
    </location>
</feature>
<keyword evidence="7" id="KW-0653">Protein transport</keyword>